<comment type="subcellular location">
    <subcellularLocation>
        <location evidence="2">Cell membrane</location>
    </subcellularLocation>
    <subcellularLocation>
        <location evidence="1">Membrane</location>
        <topology evidence="1">Single-pass membrane protein</topology>
    </subcellularLocation>
    <subcellularLocation>
        <location evidence="3">Secreted</location>
        <location evidence="3">Extracellular space</location>
        <location evidence="3">Extracellular matrix</location>
        <location evidence="3">Basement membrane</location>
    </subcellularLocation>
</comment>
<dbReference type="InterPro" id="IPR051170">
    <property type="entry name" value="Neural/epithelial_adhesion"/>
</dbReference>
<comment type="caution">
    <text evidence="24">The sequence shown here is derived from an EMBL/GenBank/DDBJ whole genome shotgun (WGS) entry which is preliminary data.</text>
</comment>
<keyword evidence="5" id="KW-0964">Secreted</keyword>
<dbReference type="InterPro" id="IPR000742">
    <property type="entry name" value="EGF"/>
</dbReference>
<keyword evidence="13" id="KW-0175">Coiled coil</keyword>
<dbReference type="GO" id="GO:0005604">
    <property type="term" value="C:basement membrane"/>
    <property type="evidence" value="ECO:0007669"/>
    <property type="project" value="UniProtKB-SubCell"/>
</dbReference>
<feature type="domain" description="Ig-like" evidence="22">
    <location>
        <begin position="1464"/>
        <end position="1552"/>
    </location>
</feature>
<name>A0A5N5LUJ4_PANHP</name>
<feature type="domain" description="Ig-like" evidence="22">
    <location>
        <begin position="1159"/>
        <end position="1270"/>
    </location>
</feature>
<feature type="disulfide bond" evidence="20">
    <location>
        <begin position="554"/>
        <end position="568"/>
    </location>
</feature>
<feature type="disulfide bond" evidence="20">
    <location>
        <begin position="141"/>
        <end position="150"/>
    </location>
</feature>
<evidence type="ECO:0000259" key="23">
    <source>
        <dbReference type="PROSITE" id="PS51115"/>
    </source>
</evidence>
<keyword evidence="9" id="KW-0677">Repeat</keyword>
<dbReference type="InterPro" id="IPR056863">
    <property type="entry name" value="LMN_ATRN_NET-like_EGF"/>
</dbReference>
<dbReference type="CDD" id="cd00096">
    <property type="entry name" value="Ig"/>
    <property type="match status" value="1"/>
</dbReference>
<comment type="caution">
    <text evidence="20">Lacks conserved residue(s) required for the propagation of feature annotation.</text>
</comment>
<dbReference type="FunFam" id="2.60.40.10:FF:000700">
    <property type="entry name" value="Basement membrane-specific heparan sulfate proteoglycan core protein"/>
    <property type="match status" value="1"/>
</dbReference>
<evidence type="ECO:0000259" key="21">
    <source>
        <dbReference type="PROSITE" id="PS50027"/>
    </source>
</evidence>
<dbReference type="GO" id="GO:0072359">
    <property type="term" value="P:circulatory system development"/>
    <property type="evidence" value="ECO:0007669"/>
    <property type="project" value="UniProtKB-ARBA"/>
</dbReference>
<dbReference type="SUPFAM" id="SSF48726">
    <property type="entry name" value="Immunoglobulin"/>
    <property type="match status" value="15"/>
</dbReference>
<dbReference type="PROSITE" id="PS50835">
    <property type="entry name" value="IG_LIKE"/>
    <property type="match status" value="15"/>
</dbReference>
<evidence type="ECO:0000256" key="20">
    <source>
        <dbReference type="PROSITE-ProRule" id="PRU00460"/>
    </source>
</evidence>
<feature type="disulfide bond" evidence="20">
    <location>
        <begin position="153"/>
        <end position="167"/>
    </location>
</feature>
<dbReference type="Proteomes" id="UP000327468">
    <property type="component" value="Chromosome 16"/>
</dbReference>
<evidence type="ECO:0000256" key="16">
    <source>
        <dbReference type="ARBA" id="ARBA00023180"/>
    </source>
</evidence>
<dbReference type="GO" id="GO:0030154">
    <property type="term" value="P:cell differentiation"/>
    <property type="evidence" value="ECO:0007669"/>
    <property type="project" value="UniProtKB-ARBA"/>
</dbReference>
<evidence type="ECO:0000256" key="11">
    <source>
        <dbReference type="ARBA" id="ARBA00022889"/>
    </source>
</evidence>
<dbReference type="SMART" id="SM00181">
    <property type="entry name" value="EGF"/>
    <property type="match status" value="5"/>
</dbReference>
<feature type="domain" description="Ig-like" evidence="22">
    <location>
        <begin position="670"/>
        <end position="744"/>
    </location>
</feature>
<dbReference type="GO" id="GO:0002009">
    <property type="term" value="P:morphogenesis of an epithelium"/>
    <property type="evidence" value="ECO:0007669"/>
    <property type="project" value="UniProtKB-ARBA"/>
</dbReference>
<dbReference type="Pfam" id="PF13927">
    <property type="entry name" value="Ig_3"/>
    <property type="match status" value="11"/>
</dbReference>
<dbReference type="PROSITE" id="PS50027">
    <property type="entry name" value="EGF_LAM_2"/>
    <property type="match status" value="4"/>
</dbReference>
<dbReference type="InterPro" id="IPR013783">
    <property type="entry name" value="Ig-like_fold"/>
</dbReference>
<evidence type="ECO:0000259" key="22">
    <source>
        <dbReference type="PROSITE" id="PS50835"/>
    </source>
</evidence>
<evidence type="ECO:0000256" key="7">
    <source>
        <dbReference type="ARBA" id="ARBA00022692"/>
    </source>
</evidence>
<dbReference type="InterPro" id="IPR007110">
    <property type="entry name" value="Ig-like_dom"/>
</dbReference>
<dbReference type="Gene3D" id="2.10.25.10">
    <property type="entry name" value="Laminin"/>
    <property type="match status" value="5"/>
</dbReference>
<feature type="domain" description="Laminin EGF-like" evidence="21">
    <location>
        <begin position="464"/>
        <end position="513"/>
    </location>
</feature>
<dbReference type="PANTHER" id="PTHR12231:SF267">
    <property type="entry name" value="BASEMENT MEMBRANE-SPECIFIC HEPARAN SULFATE PROTEOGLYCAN CORE PROTEIN"/>
    <property type="match status" value="1"/>
</dbReference>
<evidence type="ECO:0000313" key="24">
    <source>
        <dbReference type="EMBL" id="KAB5546555.1"/>
    </source>
</evidence>
<dbReference type="SMART" id="SM00281">
    <property type="entry name" value="LamB"/>
    <property type="match status" value="1"/>
</dbReference>
<dbReference type="SUPFAM" id="SSF57196">
    <property type="entry name" value="EGF/Laminin"/>
    <property type="match status" value="3"/>
</dbReference>
<evidence type="ECO:0000256" key="4">
    <source>
        <dbReference type="ARBA" id="ARBA00022475"/>
    </source>
</evidence>
<dbReference type="Gene3D" id="2.60.40.10">
    <property type="entry name" value="Immunoglobulins"/>
    <property type="match status" value="15"/>
</dbReference>
<feature type="domain" description="Laminin IV type A" evidence="23">
    <location>
        <begin position="249"/>
        <end position="430"/>
    </location>
</feature>
<proteinExistence type="predicted"/>
<dbReference type="FunFam" id="2.60.40.10:FF:000032">
    <property type="entry name" value="palladin isoform X1"/>
    <property type="match status" value="2"/>
</dbReference>
<evidence type="ECO:0000256" key="15">
    <source>
        <dbReference type="ARBA" id="ARBA00023157"/>
    </source>
</evidence>
<accession>A0A5N5LUJ4</accession>
<keyword evidence="6" id="KW-0272">Extracellular matrix</keyword>
<feature type="disulfide bond" evidence="20">
    <location>
        <begin position="542"/>
        <end position="551"/>
    </location>
</feature>
<evidence type="ECO:0000256" key="6">
    <source>
        <dbReference type="ARBA" id="ARBA00022530"/>
    </source>
</evidence>
<dbReference type="SMART" id="SM00180">
    <property type="entry name" value="EGF_Lam"/>
    <property type="match status" value="6"/>
</dbReference>
<feature type="domain" description="Laminin EGF-like" evidence="21">
    <location>
        <begin position="113"/>
        <end position="169"/>
    </location>
</feature>
<dbReference type="GO" id="GO:0035239">
    <property type="term" value="P:tube morphogenesis"/>
    <property type="evidence" value="ECO:0007669"/>
    <property type="project" value="UniProtKB-ARBA"/>
</dbReference>
<evidence type="ECO:0000256" key="2">
    <source>
        <dbReference type="ARBA" id="ARBA00004236"/>
    </source>
</evidence>
<evidence type="ECO:0000256" key="14">
    <source>
        <dbReference type="ARBA" id="ARBA00023136"/>
    </source>
</evidence>
<dbReference type="FunFam" id="2.10.25.10:FF:000065">
    <property type="entry name" value="Laminin subunit beta 1"/>
    <property type="match status" value="1"/>
</dbReference>
<feature type="domain" description="Ig-like" evidence="22">
    <location>
        <begin position="1373"/>
        <end position="1459"/>
    </location>
</feature>
<evidence type="ECO:0000256" key="9">
    <source>
        <dbReference type="ARBA" id="ARBA00022737"/>
    </source>
</evidence>
<dbReference type="PANTHER" id="PTHR12231">
    <property type="entry name" value="CTX-RELATED TYPE I TRANSMEMBRANE PROTEIN"/>
    <property type="match status" value="1"/>
</dbReference>
<feature type="domain" description="Ig-like" evidence="22">
    <location>
        <begin position="1563"/>
        <end position="1641"/>
    </location>
</feature>
<dbReference type="GO" id="GO:0007155">
    <property type="term" value="P:cell adhesion"/>
    <property type="evidence" value="ECO:0007669"/>
    <property type="project" value="UniProtKB-KW"/>
</dbReference>
<dbReference type="InterPro" id="IPR013098">
    <property type="entry name" value="Ig_I-set"/>
</dbReference>
<evidence type="ECO:0000256" key="17">
    <source>
        <dbReference type="ARBA" id="ARBA00023292"/>
    </source>
</evidence>
<dbReference type="CDD" id="cd05754">
    <property type="entry name" value="IgI_Perlecan_like"/>
    <property type="match status" value="1"/>
</dbReference>
<feature type="domain" description="Ig-like" evidence="22">
    <location>
        <begin position="1650"/>
        <end position="1732"/>
    </location>
</feature>
<organism evidence="24 25">
    <name type="scientific">Pangasianodon hypophthalmus</name>
    <name type="common">Striped catfish</name>
    <name type="synonym">Helicophagus hypophthalmus</name>
    <dbReference type="NCBI Taxonomy" id="310915"/>
    <lineage>
        <taxon>Eukaryota</taxon>
        <taxon>Metazoa</taxon>
        <taxon>Chordata</taxon>
        <taxon>Craniata</taxon>
        <taxon>Vertebrata</taxon>
        <taxon>Euteleostomi</taxon>
        <taxon>Actinopterygii</taxon>
        <taxon>Neopterygii</taxon>
        <taxon>Teleostei</taxon>
        <taxon>Ostariophysi</taxon>
        <taxon>Siluriformes</taxon>
        <taxon>Pangasiidae</taxon>
        <taxon>Pangasianodon</taxon>
    </lineage>
</organism>
<evidence type="ECO:0000256" key="19">
    <source>
        <dbReference type="ARBA" id="ARBA00069893"/>
    </source>
</evidence>
<feature type="domain" description="Laminin EGF-like" evidence="21">
    <location>
        <begin position="514"/>
        <end position="570"/>
    </location>
</feature>
<dbReference type="SMART" id="SM00406">
    <property type="entry name" value="IGv"/>
    <property type="match status" value="5"/>
</dbReference>
<dbReference type="PROSITE" id="PS51115">
    <property type="entry name" value="LAMININ_IVA"/>
    <property type="match status" value="1"/>
</dbReference>
<keyword evidence="11" id="KW-0130">Cell adhesion</keyword>
<keyword evidence="16" id="KW-0325">Glycoprotein</keyword>
<dbReference type="Pfam" id="PF24973">
    <property type="entry name" value="EGF_LMN_ATRN"/>
    <property type="match status" value="2"/>
</dbReference>
<keyword evidence="12" id="KW-1133">Transmembrane helix</keyword>
<dbReference type="InterPro" id="IPR000034">
    <property type="entry name" value="Laminin_IV"/>
</dbReference>
<feature type="domain" description="Ig-like" evidence="22">
    <location>
        <begin position="1824"/>
        <end position="1908"/>
    </location>
</feature>
<feature type="domain" description="Ig-like" evidence="22">
    <location>
        <begin position="880"/>
        <end position="963"/>
    </location>
</feature>
<dbReference type="CDD" id="cd00055">
    <property type="entry name" value="EGF_Lam"/>
    <property type="match status" value="6"/>
</dbReference>
<evidence type="ECO:0000256" key="5">
    <source>
        <dbReference type="ARBA" id="ARBA00022525"/>
    </source>
</evidence>
<dbReference type="FunFam" id="2.10.25.10:FF:000454">
    <property type="entry name" value="Laminin subunit alpha 1"/>
    <property type="match status" value="1"/>
</dbReference>
<evidence type="ECO:0000313" key="25">
    <source>
        <dbReference type="Proteomes" id="UP000327468"/>
    </source>
</evidence>
<dbReference type="InterPro" id="IPR003599">
    <property type="entry name" value="Ig_sub"/>
</dbReference>
<keyword evidence="4" id="KW-1003">Cell membrane</keyword>
<dbReference type="FunFam" id="2.60.40.10:FF:001104">
    <property type="entry name" value="Heparan sulfate proteoglycan 2"/>
    <property type="match status" value="1"/>
</dbReference>
<feature type="domain" description="Ig-like" evidence="22">
    <location>
        <begin position="1278"/>
        <end position="1362"/>
    </location>
</feature>
<dbReference type="GO" id="GO:0043005">
    <property type="term" value="C:neuron projection"/>
    <property type="evidence" value="ECO:0007669"/>
    <property type="project" value="TreeGrafter"/>
</dbReference>
<keyword evidence="7" id="KW-0812">Transmembrane</keyword>
<dbReference type="SMART" id="SM00409">
    <property type="entry name" value="IG"/>
    <property type="match status" value="15"/>
</dbReference>
<protein>
    <recommendedName>
        <fullName evidence="19">Cell adhesion molecule-related/down-regulated by oncogenes</fullName>
    </recommendedName>
</protein>
<keyword evidence="14" id="KW-0472">Membrane</keyword>
<feature type="domain" description="Laminin EGF-like" evidence="21">
    <location>
        <begin position="63"/>
        <end position="112"/>
    </location>
</feature>
<feature type="domain" description="Ig-like" evidence="22">
    <location>
        <begin position="975"/>
        <end position="1056"/>
    </location>
</feature>
<dbReference type="Pfam" id="PF00053">
    <property type="entry name" value="EGF_laminin"/>
    <property type="match status" value="4"/>
</dbReference>
<evidence type="ECO:0000256" key="18">
    <source>
        <dbReference type="ARBA" id="ARBA00023319"/>
    </source>
</evidence>
<keyword evidence="17 20" id="KW-0424">Laminin EGF-like domain</keyword>
<dbReference type="FunFam" id="2.60.40.10:FF:000884">
    <property type="entry name" value="Basement membrane-specific heparan sulfate proteoglycan core protein"/>
    <property type="match status" value="1"/>
</dbReference>
<dbReference type="EMBL" id="VFJC01000017">
    <property type="protein sequence ID" value="KAB5546555.1"/>
    <property type="molecule type" value="Genomic_DNA"/>
</dbReference>
<sequence length="2045" mass="220923">MAESSVADIQMDIAVPHSTGNERALEVEECACPQGYRGPSCQDCDVGYTRTGSGLYLGTCEKCECHGHASSCDSETGACLQCQHHTVGPRCESCLVGFYGDPVTGGVHACRPCPCFGPASGSSETKSCYLDTDGQPTCNNCPVGYSGRRCERCAPGYTGNPEHGQSCTPGSERCQNCDQRGSEGCSSNGICRCKMNVEGPSCSSCKPGAFHLSPANKDGCLACFCMGVTQQCSSSSLYRDVITTVFAPGNAQGFALVNRQRTNRISNGFSVEVSTDGTQLSFTNFDHHSQEPHFWQLPSSYQGDKVQAYGGKLKYTISYVPGPRGAPIEDVDVQIIGNDITLVARQDWSRGLGTRETRNFEFIFREEYWQRPDGMPATREHLLMVLADLDDILIRASYHTVMRSSSISGISMETAVPHYTGLDRALEVEQCRCPPGYQGLSCQDCAPGYTRTGGGLYLGHCEPCECNGHSDSCHPETGTCTSCQHNTMGDLCEQCAAGFFGDASAGTPEDCQPCACPHTDPENQFSSTCESLGNGDYQCTACQPGYTGQYCERCAPGYVGNPQQRVKCRPYDAAASLVVRVYPERVQVSQGSSVTLRCQGSGPQPHYFYWTRDDGRPISSSAERRRQGEELHFSSVQPSDAGVYTCTCRNQLNTNRSRAEIIVTSSPSKPIEVFIEEPKSQTVNPGATVNFICTAKSKFPAYTLVWTRQGSAKLPDRAMDFNGILTIQNVRPEDAGVYVCTGSNMFAMDEGNAVLYVPDGTKAEMFYTAYEMFEGHRQPGEVTKPTVTIHPAVLTVHQGQRAEFRCTATGSPAPSIEWTGGPGNRISSRAIIRGGVLTFPSVQRSDEGDYTCRALNTHGEHTVRAVLYVYSSPADEAVKPTVTIQPSVLRVQQGSRAEFRCTATGSPAPSIEWTGGPGNRISGSTIIRSGVLTFPSVEQSDEGEYTCRALNAHGEHAARAVLYVQRSSAVEVTKPTVTISSPVLTVQQGQRAELRCTATGNPAPSIEWTGGPGNRISSSAIIRGGVLIFPSVERSDEGEYTCRAFNTYGEHAARLVLYVQSSSAGIVTKPTVTIHPPGITIQQGQRAEFRCTATGNPTPSVEWTGPGNRISSSAIIQGGVLTFPSVQRSDEGDYTCRAVNIHGEHTARAVLYVHSASLPHVQVSPQRVEIHEGETLRLYCRAGGSPSPGLTWKKRGGTLPPQAIPSHGFHQFKSNSLDVLQRRIDEMQARMERTDYGTLLIPDMKVSDAGTYLCIGTNAVGSSEAVIDVTVIKGETVPSDVTIQSTTGTVVQGEMLELNCIVQGNPPPSVIWSRANGLGLSSNHQVIGSKLRILQASPDDSGEYICRVYGGPHTRQASIYVSVTSEAVRHQSPIISIEPHSIVVKKGESASFRCRLHTGAQPVRLEWKLSTNEPFQDNVNVSPDGSVFTISSAQPVNQGAYRCVASNPYGVTHSIASLIVKEPPRATVTPTGPVRVKVGEPINLECQAAGEPRPSVTWHRLDNNRKTILSSPVPMESNAVMQILVARPEDSGTYICTAQNSQGRLETRVEVIIEGGAQVPTVPRAIVRDPLLVVVEGSTAVLHCDAHGFPKPTITWSKLRAPLPWRHKIVNNSLVLPSVGRQDSGQYICNATNHMGTSEVTIMVDVETPPYTTTLPDDVAVRVGEVIRLQCLAHGTPPMRFEWSKVDGRLPARAEVQGGDLQINLASPSDAGTYKCVASNKVGRSEAVAKVSVRSPLSVRVSPQVEVKALGSAVEFTCSASGGPEITLEWLKEGGTLPHNHHIKDGVLRIENLAKSNEGMYICRATTLFGQAQDTAKLTIQALPKVMINVRTSVQTVTVGTSVEFECHAEGDPVPTVHWSKVGAPLPDHVQVKGAMLRIERVTEADAGQYRCTATNNVGSVQSQVVLNIQSLPQIAAQPDTKEVTIGSTAIFPCIATGYPVPNITWSKLENELPPKCAQDAHVLTVPDVTHEDSGTYVCTASNKQGKVQAFTKLKVHERVMPYFSQEPLSYLKLPTIKNSYKAFKIKITFRPDNVDGLILYSVQE</sequence>
<feature type="domain" description="Ig-like" evidence="22">
    <location>
        <begin position="1736"/>
        <end position="1819"/>
    </location>
</feature>
<keyword evidence="18" id="KW-0393">Immunoglobulin domain</keyword>
<dbReference type="FunFam" id="2.60.40.10:FF:000644">
    <property type="entry name" value="Basement membrane-specific heparan sulfate proteoglycan core protein"/>
    <property type="match status" value="1"/>
</dbReference>
<keyword evidence="25" id="KW-1185">Reference proteome</keyword>
<dbReference type="InterPro" id="IPR003598">
    <property type="entry name" value="Ig_sub2"/>
</dbReference>
<dbReference type="FunFam" id="2.10.25.10:FF:000033">
    <property type="entry name" value="Laminin subunit alpha 2"/>
    <property type="match status" value="1"/>
</dbReference>
<dbReference type="GO" id="GO:0048732">
    <property type="term" value="P:gland development"/>
    <property type="evidence" value="ECO:0007669"/>
    <property type="project" value="UniProtKB-ARBA"/>
</dbReference>
<dbReference type="InterPro" id="IPR002049">
    <property type="entry name" value="LE_dom"/>
</dbReference>
<dbReference type="GO" id="GO:0005886">
    <property type="term" value="C:plasma membrane"/>
    <property type="evidence" value="ECO:0007669"/>
    <property type="project" value="UniProtKB-SubCell"/>
</dbReference>
<reference evidence="24 25" key="1">
    <citation type="submission" date="2019-06" db="EMBL/GenBank/DDBJ databases">
        <title>A chromosome-scale genome assembly of the striped catfish, Pangasianodon hypophthalmus.</title>
        <authorList>
            <person name="Wen M."/>
            <person name="Zahm M."/>
            <person name="Roques C."/>
            <person name="Cabau C."/>
            <person name="Klopp C."/>
            <person name="Donnadieu C."/>
            <person name="Jouanno E."/>
            <person name="Avarre J.-C."/>
            <person name="Campet M."/>
            <person name="Ha T.T.T."/>
            <person name="Dugue R."/>
            <person name="Lampietro C."/>
            <person name="Louis A."/>
            <person name="Herpin A."/>
            <person name="Echchiki A."/>
            <person name="Berthelot C."/>
            <person name="Parey E."/>
            <person name="Roest-Crollius H."/>
            <person name="Braasch I."/>
            <person name="Postlethwait J."/>
            <person name="Bobe J."/>
            <person name="Montfort J."/>
            <person name="Bouchez O."/>
            <person name="Begum T."/>
            <person name="Schartl M."/>
            <person name="Guiguen Y."/>
        </authorList>
    </citation>
    <scope>NUCLEOTIDE SEQUENCE [LARGE SCALE GENOMIC DNA]</scope>
    <source>
        <strain evidence="24 25">Indonesia</strain>
        <tissue evidence="24">Blood</tissue>
    </source>
</reference>
<feature type="disulfide bond" evidence="20">
    <location>
        <begin position="483"/>
        <end position="492"/>
    </location>
</feature>
<dbReference type="Pfam" id="PF07679">
    <property type="entry name" value="I-set"/>
    <property type="match status" value="4"/>
</dbReference>
<dbReference type="SMART" id="SM00408">
    <property type="entry name" value="IGc2"/>
    <property type="match status" value="15"/>
</dbReference>
<feature type="domain" description="Ig-like" evidence="22">
    <location>
        <begin position="1070"/>
        <end position="1152"/>
    </location>
</feature>
<gene>
    <name evidence="24" type="ORF">PHYPO_G00073460</name>
</gene>
<dbReference type="PROSITE" id="PS01248">
    <property type="entry name" value="EGF_LAM_1"/>
    <property type="match status" value="4"/>
</dbReference>
<feature type="domain" description="Ig-like" evidence="22">
    <location>
        <begin position="785"/>
        <end position="868"/>
    </location>
</feature>
<keyword evidence="15 20" id="KW-1015">Disulfide bond</keyword>
<keyword evidence="8" id="KW-0732">Signal</keyword>
<evidence type="ECO:0000256" key="3">
    <source>
        <dbReference type="ARBA" id="ARBA00004302"/>
    </source>
</evidence>
<evidence type="ECO:0000256" key="10">
    <source>
        <dbReference type="ARBA" id="ARBA00022869"/>
    </source>
</evidence>
<feature type="domain" description="Ig-like" evidence="22">
    <location>
        <begin position="570"/>
        <end position="664"/>
    </location>
</feature>
<dbReference type="FunFam" id="2.60.40.10:FF:000666">
    <property type="entry name" value="basement membrane-specific heparan sulfate proteoglycan core protein-like"/>
    <property type="match status" value="1"/>
</dbReference>
<evidence type="ECO:0000256" key="12">
    <source>
        <dbReference type="ARBA" id="ARBA00022989"/>
    </source>
</evidence>
<evidence type="ECO:0000256" key="13">
    <source>
        <dbReference type="ARBA" id="ARBA00023054"/>
    </source>
</evidence>
<dbReference type="Pfam" id="PF00052">
    <property type="entry name" value="Laminin_B"/>
    <property type="match status" value="1"/>
</dbReference>
<evidence type="ECO:0000256" key="1">
    <source>
        <dbReference type="ARBA" id="ARBA00004167"/>
    </source>
</evidence>
<feature type="disulfide bond" evidence="20">
    <location>
        <begin position="82"/>
        <end position="91"/>
    </location>
</feature>
<keyword evidence="10" id="KW-0084">Basement membrane</keyword>
<dbReference type="InterPro" id="IPR036179">
    <property type="entry name" value="Ig-like_dom_sf"/>
</dbReference>
<dbReference type="FunFam" id="2.10.25.10:FF:000106">
    <property type="entry name" value="Heparan sulfate proteoglycan 2"/>
    <property type="match status" value="1"/>
</dbReference>
<feature type="domain" description="Ig-like" evidence="22">
    <location>
        <begin position="1913"/>
        <end position="1995"/>
    </location>
</feature>
<dbReference type="FunFam" id="2.60.40.10:FF:000273">
    <property type="entry name" value="contactin-3 isoform X1"/>
    <property type="match status" value="1"/>
</dbReference>
<evidence type="ECO:0000256" key="8">
    <source>
        <dbReference type="ARBA" id="ARBA00022729"/>
    </source>
</evidence>
<dbReference type="InterPro" id="IPR013106">
    <property type="entry name" value="Ig_V-set"/>
</dbReference>
<dbReference type="FunFam" id="2.60.40.10:FF:000602">
    <property type="entry name" value="Basement membrane-specific heparan sulfate proteoglycan core protein"/>
    <property type="match status" value="1"/>
</dbReference>